<dbReference type="EMBL" id="JAEVHI010000001">
    <property type="protein sequence ID" value="KAG5304085.1"/>
    <property type="molecule type" value="Genomic_DNA"/>
</dbReference>
<proteinExistence type="predicted"/>
<accession>A0A8H8D6T1</accession>
<evidence type="ECO:0000313" key="1">
    <source>
        <dbReference type="EMBL" id="KAG5304085.1"/>
    </source>
</evidence>
<gene>
    <name evidence="1" type="ORF">I7I52_02297</name>
</gene>
<comment type="caution">
    <text evidence="1">The sequence shown here is derived from an EMBL/GenBank/DDBJ whole genome shotgun (WGS) entry which is preliminary data.</text>
</comment>
<sequence>MRRQCLTKPTSQPSSQSQIVFPLLSLPYIVVSPGMDCVYNISLHLPHLVCDQLRPFPPRPVSRRKKMGRIRNKYTGRTLSLQGALYAGDVAVAGLDSRAEKPNLYDRLSD</sequence>
<dbReference type="Proteomes" id="UP000670092">
    <property type="component" value="Unassembled WGS sequence"/>
</dbReference>
<protein>
    <submittedName>
        <fullName evidence="1">Uncharacterized protein</fullName>
    </submittedName>
</protein>
<dbReference type="VEuPathDB" id="FungiDB:I7I52_02297"/>
<evidence type="ECO:0000313" key="2">
    <source>
        <dbReference type="Proteomes" id="UP000670092"/>
    </source>
</evidence>
<dbReference type="AlphaFoldDB" id="A0A8H8D6T1"/>
<name>A0A8H8D6T1_AJECA</name>
<reference evidence="1 2" key="1">
    <citation type="submission" date="2021-01" db="EMBL/GenBank/DDBJ databases">
        <title>Chromosome-level genome assembly of a human fungal pathogen reveals clustering of transcriptionally co-regulated genes.</title>
        <authorList>
            <person name="Voorhies M."/>
            <person name="Cohen S."/>
            <person name="Shea T.P."/>
            <person name="Petrus S."/>
            <person name="Munoz J.F."/>
            <person name="Poplawski S."/>
            <person name="Goldman W.E."/>
            <person name="Michael T."/>
            <person name="Cuomo C.A."/>
            <person name="Sil A."/>
            <person name="Beyhan S."/>
        </authorList>
    </citation>
    <scope>NUCLEOTIDE SEQUENCE [LARGE SCALE GENOMIC DNA]</scope>
    <source>
        <strain evidence="1 2">G184AR</strain>
    </source>
</reference>
<organism evidence="1 2">
    <name type="scientific">Ajellomyces capsulatus</name>
    <name type="common">Darling's disease fungus</name>
    <name type="synonym">Histoplasma capsulatum</name>
    <dbReference type="NCBI Taxonomy" id="5037"/>
    <lineage>
        <taxon>Eukaryota</taxon>
        <taxon>Fungi</taxon>
        <taxon>Dikarya</taxon>
        <taxon>Ascomycota</taxon>
        <taxon>Pezizomycotina</taxon>
        <taxon>Eurotiomycetes</taxon>
        <taxon>Eurotiomycetidae</taxon>
        <taxon>Onygenales</taxon>
        <taxon>Ajellomycetaceae</taxon>
        <taxon>Histoplasma</taxon>
    </lineage>
</organism>